<dbReference type="InterPro" id="IPR000531">
    <property type="entry name" value="Beta-barrel_TonB"/>
</dbReference>
<dbReference type="PROSITE" id="PS52016">
    <property type="entry name" value="TONB_DEPENDENT_REC_3"/>
    <property type="match status" value="1"/>
</dbReference>
<dbReference type="Pfam" id="PF00593">
    <property type="entry name" value="TonB_dep_Rec_b-barrel"/>
    <property type="match status" value="1"/>
</dbReference>
<dbReference type="Pfam" id="PF07715">
    <property type="entry name" value="Plug"/>
    <property type="match status" value="1"/>
</dbReference>
<evidence type="ECO:0000259" key="11">
    <source>
        <dbReference type="Pfam" id="PF07715"/>
    </source>
</evidence>
<evidence type="ECO:0000256" key="6">
    <source>
        <dbReference type="ARBA" id="ARBA00023136"/>
    </source>
</evidence>
<dbReference type="InterPro" id="IPR008969">
    <property type="entry name" value="CarboxyPept-like_regulatory"/>
</dbReference>
<keyword evidence="3 8" id="KW-1134">Transmembrane beta strand</keyword>
<evidence type="ECO:0000256" key="8">
    <source>
        <dbReference type="PROSITE-ProRule" id="PRU01360"/>
    </source>
</evidence>
<dbReference type="InterPro" id="IPR012910">
    <property type="entry name" value="Plug_dom"/>
</dbReference>
<dbReference type="InterPro" id="IPR039426">
    <property type="entry name" value="TonB-dep_rcpt-like"/>
</dbReference>
<dbReference type="SUPFAM" id="SSF56935">
    <property type="entry name" value="Porins"/>
    <property type="match status" value="1"/>
</dbReference>
<sequence>MNMERLKLPECPGRIPPWKFLFLFGVLLLGLQNPVSSQTDSRQKFSLDCHNESMSSALKKVEQMSHYKILFTYDEIQNYKVTASVKERSIEEVMQAIIGSYPLSYKIAKKYITIAAVKKGTEKKMLFGTVVDQEGTPLPGVNITTNSPTIGGVSDINGGFSIPLANAEDVKNVVFSFTGMKRTSVPFTGRKLAVTMLDDTHAIEEVVVTGLVTHNAKSFTGNASVYKGEDLKTVGRQNLIKSLSILDPSISIAENTEMGSDPNTMPKIRFRGENSFQGFENIDKSGLMSDPNQPLFILDGYQTTLETIVDLDMNRIESVTILKDAAAGAIYGSRAANGVIVVKTVQPKEGELRVSYSLDVNFELPDLSSYDLLNARENLQLYDRLGMYRLDDGTLSPAYNQITKWVAQGVDTDWLSQPVRNAVGHKHSLNLSGGDGRMRYGLDLNYSGNPGVMKKSSRNNYGIGVNLSYNLNDKLLFTNYLTVGQRKSTESPYGDFSDYTKINSFYPIHDENGKLYKYYYYVNEQGSPYNIWGNSNNIPVNPLYEANVGNEKKSENMNINENFSFDWTILPTLRFNGRVSYTKSQLKSTAFLSPNSATYVDYGFTTDTDTDEDKRGKYTYSESFQESLEGNVMLTYSKVFDKHFVTASAGTSLSDSKSTLYGFTAQGFGAEDAAQPAYANGYEEGGTPANSEGHARMASFFASANYAFDSRYLFDFSYRLDGSSQFGSKEKVAPFYSLGIGWNLHNEAFIKRLEFVNMLKVRATYGETGSVNFAPYQARDMYQYTKNDRYDGNIGVNLLSLGNENLRWQSTRSYELGATVGVFDRIDFSVGYYNKTTSDMVLPVTTPPSVGFSSYTENLGKMKNQGYELSLRAFIIKKPKFNVALFASASHNSNKILAISSALESYNKKTDSSTGYTDQEYTQASHKFLTRYEEGQSSTAIYAVRSLGIDPMTGKEFFLTKDGKPTTVWSADNKVVVGDTEAKVRGTFGTNVGWKGLYLNATFSYSYGGQAYNQTLVDKVENSNKFQNVDKRVLTETWQKPGDVVKYKANLTARYVQYFTYASSRFVQDLNYLQLSSLSLQYELPRKYISPLHMQSMRLSFNMSDVLYFSTVKRERGTSYPYARTFTLGLRANF</sequence>
<keyword evidence="5 9" id="KW-0798">TonB box</keyword>
<protein>
    <submittedName>
        <fullName evidence="13">TonB-dependent receptor</fullName>
    </submittedName>
</protein>
<evidence type="ECO:0000256" key="9">
    <source>
        <dbReference type="RuleBase" id="RU003357"/>
    </source>
</evidence>
<dbReference type="InterPro" id="IPR037066">
    <property type="entry name" value="Plug_dom_sf"/>
</dbReference>
<name>W4USH7_9BACE</name>
<dbReference type="InterPro" id="IPR023996">
    <property type="entry name" value="TonB-dep_OMP_SusC/RagA"/>
</dbReference>
<dbReference type="STRING" id="1445607.JCM10512_2496"/>
<reference evidence="13 14" key="1">
    <citation type="journal article" date="2014" name="Genome Announc.">
        <title>Draft Genome Sequence of Bacteroides reticulotermitis Strain JCM 10512T, Isolated from the Gut of a Termite.</title>
        <authorList>
            <person name="Yuki M."/>
            <person name="Oshima K."/>
            <person name="Suda W."/>
            <person name="Sakamoto M."/>
            <person name="Iida T."/>
            <person name="Hattori M."/>
            <person name="Ohkuma M."/>
        </authorList>
    </citation>
    <scope>NUCLEOTIDE SEQUENCE [LARGE SCALE GENOMIC DNA]</scope>
    <source>
        <strain evidence="13 14">JCM 10512</strain>
    </source>
</reference>
<evidence type="ECO:0000256" key="5">
    <source>
        <dbReference type="ARBA" id="ARBA00023077"/>
    </source>
</evidence>
<keyword evidence="6 8" id="KW-0472">Membrane</keyword>
<feature type="domain" description="TonB-dependent receptor-like beta-barrel" evidence="10">
    <location>
        <begin position="509"/>
        <end position="919"/>
    </location>
</feature>
<evidence type="ECO:0000259" key="10">
    <source>
        <dbReference type="Pfam" id="PF00593"/>
    </source>
</evidence>
<dbReference type="NCBIfam" id="TIGR04057">
    <property type="entry name" value="SusC_RagA_signa"/>
    <property type="match status" value="1"/>
</dbReference>
<dbReference type="Pfam" id="PF13715">
    <property type="entry name" value="CarbopepD_reg_2"/>
    <property type="match status" value="1"/>
</dbReference>
<feature type="domain" description="Protein FecR C-terminal" evidence="12">
    <location>
        <begin position="50"/>
        <end position="114"/>
    </location>
</feature>
<dbReference type="Gene3D" id="2.170.130.10">
    <property type="entry name" value="TonB-dependent receptor, plug domain"/>
    <property type="match status" value="1"/>
</dbReference>
<dbReference type="Gene3D" id="2.40.170.20">
    <property type="entry name" value="TonB-dependent receptor, beta-barrel domain"/>
    <property type="match status" value="1"/>
</dbReference>
<evidence type="ECO:0000256" key="3">
    <source>
        <dbReference type="ARBA" id="ARBA00022452"/>
    </source>
</evidence>
<dbReference type="InterPro" id="IPR023997">
    <property type="entry name" value="TonB-dep_OMP_SusC/RagA_CS"/>
</dbReference>
<dbReference type="NCBIfam" id="TIGR04056">
    <property type="entry name" value="OMP_RagA_SusC"/>
    <property type="match status" value="1"/>
</dbReference>
<evidence type="ECO:0000256" key="7">
    <source>
        <dbReference type="ARBA" id="ARBA00023237"/>
    </source>
</evidence>
<keyword evidence="4 8" id="KW-0812">Transmembrane</keyword>
<comment type="caution">
    <text evidence="13">The sequence shown here is derived from an EMBL/GenBank/DDBJ whole genome shotgun (WGS) entry which is preliminary data.</text>
</comment>
<keyword evidence="2 8" id="KW-0813">Transport</keyword>
<evidence type="ECO:0000313" key="14">
    <source>
        <dbReference type="Proteomes" id="UP000019131"/>
    </source>
</evidence>
<dbReference type="Gene3D" id="3.55.50.30">
    <property type="match status" value="1"/>
</dbReference>
<comment type="subcellular location">
    <subcellularLocation>
        <location evidence="1 8">Cell outer membrane</location>
        <topology evidence="1 8">Multi-pass membrane protein</topology>
    </subcellularLocation>
</comment>
<evidence type="ECO:0000313" key="13">
    <source>
        <dbReference type="EMBL" id="GAE84170.1"/>
    </source>
</evidence>
<evidence type="ECO:0000256" key="2">
    <source>
        <dbReference type="ARBA" id="ARBA00022448"/>
    </source>
</evidence>
<gene>
    <name evidence="13" type="ORF">JCM10512_2496</name>
</gene>
<dbReference type="GO" id="GO:0009279">
    <property type="term" value="C:cell outer membrane"/>
    <property type="evidence" value="ECO:0007669"/>
    <property type="project" value="UniProtKB-SubCell"/>
</dbReference>
<keyword evidence="7 8" id="KW-0998">Cell outer membrane</keyword>
<evidence type="ECO:0000256" key="4">
    <source>
        <dbReference type="ARBA" id="ARBA00022692"/>
    </source>
</evidence>
<evidence type="ECO:0000259" key="12">
    <source>
        <dbReference type="Pfam" id="PF16344"/>
    </source>
</evidence>
<organism evidence="13 14">
    <name type="scientific">Bacteroides reticulotermitis JCM 10512</name>
    <dbReference type="NCBI Taxonomy" id="1445607"/>
    <lineage>
        <taxon>Bacteria</taxon>
        <taxon>Pseudomonadati</taxon>
        <taxon>Bacteroidota</taxon>
        <taxon>Bacteroidia</taxon>
        <taxon>Bacteroidales</taxon>
        <taxon>Bacteroidaceae</taxon>
        <taxon>Bacteroides</taxon>
    </lineage>
</organism>
<comment type="similarity">
    <text evidence="8 9">Belongs to the TonB-dependent receptor family.</text>
</comment>
<accession>W4USH7</accession>
<feature type="domain" description="TonB-dependent receptor plug" evidence="11">
    <location>
        <begin position="217"/>
        <end position="339"/>
    </location>
</feature>
<dbReference type="Pfam" id="PF16344">
    <property type="entry name" value="FecR_C"/>
    <property type="match status" value="1"/>
</dbReference>
<proteinExistence type="inferred from homology"/>
<dbReference type="Proteomes" id="UP000019131">
    <property type="component" value="Unassembled WGS sequence"/>
</dbReference>
<dbReference type="AlphaFoldDB" id="W4USH7"/>
<dbReference type="InterPro" id="IPR032508">
    <property type="entry name" value="FecR_C"/>
</dbReference>
<keyword evidence="14" id="KW-1185">Reference proteome</keyword>
<dbReference type="InterPro" id="IPR036942">
    <property type="entry name" value="Beta-barrel_TonB_sf"/>
</dbReference>
<dbReference type="SUPFAM" id="SSF49464">
    <property type="entry name" value="Carboxypeptidase regulatory domain-like"/>
    <property type="match status" value="1"/>
</dbReference>
<dbReference type="EMBL" id="BAIV01000014">
    <property type="protein sequence ID" value="GAE84170.1"/>
    <property type="molecule type" value="Genomic_DNA"/>
</dbReference>
<keyword evidence="13" id="KW-0675">Receptor</keyword>
<evidence type="ECO:0000256" key="1">
    <source>
        <dbReference type="ARBA" id="ARBA00004571"/>
    </source>
</evidence>